<evidence type="ECO:0000259" key="3">
    <source>
        <dbReference type="Pfam" id="PF08044"/>
    </source>
</evidence>
<feature type="region of interest" description="Disordered" evidence="1">
    <location>
        <begin position="54"/>
        <end position="76"/>
    </location>
</feature>
<keyword evidence="2" id="KW-0472">Membrane</keyword>
<dbReference type="AlphaFoldDB" id="A0A8J3RZ82"/>
<keyword evidence="2" id="KW-1133">Transmembrane helix</keyword>
<reference evidence="4" key="1">
    <citation type="submission" date="2021-01" db="EMBL/GenBank/DDBJ databases">
        <title>Whole genome shotgun sequence of Planobispora rosea NBRC 15558.</title>
        <authorList>
            <person name="Komaki H."/>
            <person name="Tamura T."/>
        </authorList>
    </citation>
    <scope>NUCLEOTIDE SEQUENCE</scope>
    <source>
        <strain evidence="4">NBRC 15558</strain>
    </source>
</reference>
<feature type="domain" description="DUF1707" evidence="3">
    <location>
        <begin position="7"/>
        <end position="59"/>
    </location>
</feature>
<gene>
    <name evidence="4" type="ORF">Pro02_13940</name>
</gene>
<evidence type="ECO:0000256" key="2">
    <source>
        <dbReference type="SAM" id="Phobius"/>
    </source>
</evidence>
<proteinExistence type="predicted"/>
<sequence length="145" mass="15722">MIPRDDLRVGDAEREAAMAVLREHYAQGRLTYEELDERLGLALSARTGGDLARTQENLPDLYGPPSGPDSARHAERHGAWCRHPAARGGGPPPAAPLLLVLLVVGVAVAGFGVLKFLFLAWLAMMLLRVVHHRSHARRPSRPGAS</sequence>
<feature type="transmembrane region" description="Helical" evidence="2">
    <location>
        <begin position="97"/>
        <end position="130"/>
    </location>
</feature>
<dbReference type="Pfam" id="PF08044">
    <property type="entry name" value="DUF1707"/>
    <property type="match status" value="1"/>
</dbReference>
<evidence type="ECO:0000256" key="1">
    <source>
        <dbReference type="SAM" id="MobiDB-lite"/>
    </source>
</evidence>
<organism evidence="4 5">
    <name type="scientific">Planobispora rosea</name>
    <dbReference type="NCBI Taxonomy" id="35762"/>
    <lineage>
        <taxon>Bacteria</taxon>
        <taxon>Bacillati</taxon>
        <taxon>Actinomycetota</taxon>
        <taxon>Actinomycetes</taxon>
        <taxon>Streptosporangiales</taxon>
        <taxon>Streptosporangiaceae</taxon>
        <taxon>Planobispora</taxon>
    </lineage>
</organism>
<name>A0A8J3RZ82_PLARO</name>
<protein>
    <recommendedName>
        <fullName evidence="3">DUF1707 domain-containing protein</fullName>
    </recommendedName>
</protein>
<dbReference type="Proteomes" id="UP000655044">
    <property type="component" value="Unassembled WGS sequence"/>
</dbReference>
<keyword evidence="5" id="KW-1185">Reference proteome</keyword>
<keyword evidence="2" id="KW-0812">Transmembrane</keyword>
<accession>A0A8J3RZ82</accession>
<evidence type="ECO:0000313" key="5">
    <source>
        <dbReference type="Proteomes" id="UP000655044"/>
    </source>
</evidence>
<dbReference type="EMBL" id="BOOI01000010">
    <property type="protein sequence ID" value="GIH82986.1"/>
    <property type="molecule type" value="Genomic_DNA"/>
</dbReference>
<evidence type="ECO:0000313" key="4">
    <source>
        <dbReference type="EMBL" id="GIH82986.1"/>
    </source>
</evidence>
<comment type="caution">
    <text evidence="4">The sequence shown here is derived from an EMBL/GenBank/DDBJ whole genome shotgun (WGS) entry which is preliminary data.</text>
</comment>
<dbReference type="RefSeq" id="WP_189241695.1">
    <property type="nucleotide sequence ID" value="NZ_BMQP01000003.1"/>
</dbReference>
<dbReference type="InterPro" id="IPR012551">
    <property type="entry name" value="DUF1707_SHOCT-like"/>
</dbReference>